<dbReference type="OMA" id="CADHKCA"/>
<dbReference type="Proteomes" id="UP000807115">
    <property type="component" value="Chromosome 7"/>
</dbReference>
<dbReference type="InterPro" id="IPR036236">
    <property type="entry name" value="Znf_C2H2_sf"/>
</dbReference>
<feature type="compositionally biased region" description="Low complexity" evidence="2">
    <location>
        <begin position="219"/>
        <end position="237"/>
    </location>
</feature>
<dbReference type="Gramene" id="EES14325">
    <property type="protein sequence ID" value="EES14325"/>
    <property type="gene ID" value="SORBI_3007G223400"/>
</dbReference>
<dbReference type="PANTHER" id="PTHR47591">
    <property type="entry name" value="ZINC FINGER PROTEIN ZAT2-RELATED"/>
    <property type="match status" value="1"/>
</dbReference>
<feature type="compositionally biased region" description="Pro residues" evidence="2">
    <location>
        <begin position="238"/>
        <end position="247"/>
    </location>
</feature>
<comment type="caution">
    <text evidence="4">The sequence shown here is derived from an EMBL/GenBank/DDBJ whole genome shotgun (WGS) entry which is preliminary data.</text>
</comment>
<feature type="compositionally biased region" description="Low complexity" evidence="2">
    <location>
        <begin position="1"/>
        <end position="11"/>
    </location>
</feature>
<dbReference type="EMBL" id="CM027686">
    <property type="protein sequence ID" value="KAG0524747.1"/>
    <property type="molecule type" value="Genomic_DNA"/>
</dbReference>
<keyword evidence="1" id="KW-0863">Zinc-finger</keyword>
<keyword evidence="1" id="KW-0862">Zinc</keyword>
<feature type="domain" description="C2H2-type" evidence="3">
    <location>
        <begin position="180"/>
        <end position="207"/>
    </location>
</feature>
<dbReference type="PANTHER" id="PTHR47591:SF13">
    <property type="entry name" value="OS02G0293900 PROTEIN"/>
    <property type="match status" value="1"/>
</dbReference>
<keyword evidence="1" id="KW-0479">Metal-binding</keyword>
<evidence type="ECO:0000256" key="1">
    <source>
        <dbReference type="PROSITE-ProRule" id="PRU00042"/>
    </source>
</evidence>
<dbReference type="KEGG" id="sbi:8055368"/>
<reference evidence="4" key="1">
    <citation type="journal article" date="2019" name="BMC Genomics">
        <title>A new reference genome for Sorghum bicolor reveals high levels of sequence similarity between sweet and grain genotypes: implications for the genetics of sugar metabolism.</title>
        <authorList>
            <person name="Cooper E.A."/>
            <person name="Brenton Z.W."/>
            <person name="Flinn B.S."/>
            <person name="Jenkins J."/>
            <person name="Shu S."/>
            <person name="Flowers D."/>
            <person name="Luo F."/>
            <person name="Wang Y."/>
            <person name="Xia P."/>
            <person name="Barry K."/>
            <person name="Daum C."/>
            <person name="Lipzen A."/>
            <person name="Yoshinaga Y."/>
            <person name="Schmutz J."/>
            <person name="Saski C."/>
            <person name="Vermerris W."/>
            <person name="Kresovich S."/>
        </authorList>
    </citation>
    <scope>NUCLEOTIDE SEQUENCE</scope>
</reference>
<accession>A0A921QN03</accession>
<organism evidence="4 5">
    <name type="scientific">Sorghum bicolor</name>
    <name type="common">Sorghum</name>
    <name type="synonym">Sorghum vulgare</name>
    <dbReference type="NCBI Taxonomy" id="4558"/>
    <lineage>
        <taxon>Eukaryota</taxon>
        <taxon>Viridiplantae</taxon>
        <taxon>Streptophyta</taxon>
        <taxon>Embryophyta</taxon>
        <taxon>Tracheophyta</taxon>
        <taxon>Spermatophyta</taxon>
        <taxon>Magnoliopsida</taxon>
        <taxon>Liliopsida</taxon>
        <taxon>Poales</taxon>
        <taxon>Poaceae</taxon>
        <taxon>PACMAD clade</taxon>
        <taxon>Panicoideae</taxon>
        <taxon>Andropogonodae</taxon>
        <taxon>Andropogoneae</taxon>
        <taxon>Sorghinae</taxon>
        <taxon>Sorghum</taxon>
    </lineage>
</organism>
<sequence length="268" mass="28195">MATPIRLAGAPPARPPQPLSPPPHHDTTLTLSLALPPPPFVCAISPRPAPRPPDGVVVARVRSSSLTEDTPPSPCSECGKQFPSWKALFGHMRCHPERQWRGIKKPPHFRHQAVVAAAADLHFTEQERETATSLLMLRQGEPAGKGKKSVLGASPPSAKAICGASTSASLPPPSARCDDHKCSVCARGFATGQALGGHKRCHWEKTACVEGTIAVATSSASPTSSSQAAPATTLDLNLPPPGMPPLPKKWKRDQGGSLDATLDLKLGF</sequence>
<dbReference type="AlphaFoldDB" id="A0A921QN03"/>
<evidence type="ECO:0000256" key="2">
    <source>
        <dbReference type="SAM" id="MobiDB-lite"/>
    </source>
</evidence>
<evidence type="ECO:0000259" key="3">
    <source>
        <dbReference type="PROSITE" id="PS50157"/>
    </source>
</evidence>
<gene>
    <name evidence="4" type="ORF">BDA96_07G238200</name>
</gene>
<name>A0A921QN03_SORBI</name>
<dbReference type="OrthoDB" id="6077919at2759"/>
<dbReference type="Pfam" id="PF13912">
    <property type="entry name" value="zf-C2H2_6"/>
    <property type="match status" value="2"/>
</dbReference>
<dbReference type="PROSITE" id="PS50157">
    <property type="entry name" value="ZINC_FINGER_C2H2_2"/>
    <property type="match status" value="2"/>
</dbReference>
<reference evidence="4" key="2">
    <citation type="submission" date="2020-10" db="EMBL/GenBank/DDBJ databases">
        <authorList>
            <person name="Cooper E.A."/>
            <person name="Brenton Z.W."/>
            <person name="Flinn B.S."/>
            <person name="Jenkins J."/>
            <person name="Shu S."/>
            <person name="Flowers D."/>
            <person name="Luo F."/>
            <person name="Wang Y."/>
            <person name="Xia P."/>
            <person name="Barry K."/>
            <person name="Daum C."/>
            <person name="Lipzen A."/>
            <person name="Yoshinaga Y."/>
            <person name="Schmutz J."/>
            <person name="Saski C."/>
            <person name="Vermerris W."/>
            <person name="Kresovich S."/>
        </authorList>
    </citation>
    <scope>NUCLEOTIDE SEQUENCE</scope>
</reference>
<feature type="region of interest" description="Disordered" evidence="2">
    <location>
        <begin position="1"/>
        <end position="31"/>
    </location>
</feature>
<protein>
    <recommendedName>
        <fullName evidence="3">C2H2-type domain-containing protein</fullName>
    </recommendedName>
</protein>
<proteinExistence type="predicted"/>
<evidence type="ECO:0000313" key="4">
    <source>
        <dbReference type="EMBL" id="KAG0524747.1"/>
    </source>
</evidence>
<feature type="domain" description="C2H2-type" evidence="3">
    <location>
        <begin position="73"/>
        <end position="100"/>
    </location>
</feature>
<evidence type="ECO:0000313" key="5">
    <source>
        <dbReference type="Proteomes" id="UP000807115"/>
    </source>
</evidence>
<dbReference type="GO" id="GO:0008270">
    <property type="term" value="F:zinc ion binding"/>
    <property type="evidence" value="ECO:0007669"/>
    <property type="project" value="UniProtKB-KW"/>
</dbReference>
<feature type="region of interest" description="Disordered" evidence="2">
    <location>
        <begin position="219"/>
        <end position="255"/>
    </location>
</feature>
<dbReference type="PROSITE" id="PS00028">
    <property type="entry name" value="ZINC_FINGER_C2H2_1"/>
    <property type="match status" value="2"/>
</dbReference>
<dbReference type="InterPro" id="IPR013087">
    <property type="entry name" value="Znf_C2H2_type"/>
</dbReference>
<dbReference type="SUPFAM" id="SSF57667">
    <property type="entry name" value="beta-beta-alpha zinc fingers"/>
    <property type="match status" value="1"/>
</dbReference>
<feature type="compositionally biased region" description="Pro residues" evidence="2">
    <location>
        <begin position="12"/>
        <end position="22"/>
    </location>
</feature>
<dbReference type="SMART" id="SM00355">
    <property type="entry name" value="ZnF_C2H2"/>
    <property type="match status" value="2"/>
</dbReference>